<proteinExistence type="predicted"/>
<evidence type="ECO:0000256" key="1">
    <source>
        <dbReference type="SAM" id="Phobius"/>
    </source>
</evidence>
<organism evidence="2 3">
    <name type="scientific">Paenarthrobacter nicotinovorans</name>
    <name type="common">Arthrobacter nicotinovorans</name>
    <dbReference type="NCBI Taxonomy" id="29320"/>
    <lineage>
        <taxon>Bacteria</taxon>
        <taxon>Bacillati</taxon>
        <taxon>Actinomycetota</taxon>
        <taxon>Actinomycetes</taxon>
        <taxon>Micrococcales</taxon>
        <taxon>Micrococcaceae</taxon>
        <taxon>Paenarthrobacter</taxon>
    </lineage>
</organism>
<name>A0ABT9TS20_PAENI</name>
<dbReference type="Proteomes" id="UP001244563">
    <property type="component" value="Unassembled WGS sequence"/>
</dbReference>
<reference evidence="2 3" key="1">
    <citation type="submission" date="2023-07" db="EMBL/GenBank/DDBJ databases">
        <title>Sorghum-associated microbial communities from plants grown in Nebraska, USA.</title>
        <authorList>
            <person name="Schachtman D."/>
        </authorList>
    </citation>
    <scope>NUCLEOTIDE SEQUENCE [LARGE SCALE GENOMIC DNA]</scope>
    <source>
        <strain evidence="2 3">CC523</strain>
    </source>
</reference>
<keyword evidence="1" id="KW-1133">Transmembrane helix</keyword>
<keyword evidence="3" id="KW-1185">Reference proteome</keyword>
<sequence>MSPAPLVAAIVYSSMSIAMMAVFLNEYGPTLSLVLVHALVIFMTGRMLRQEGVKTLEDLRR</sequence>
<feature type="transmembrane region" description="Helical" evidence="1">
    <location>
        <begin position="31"/>
        <end position="48"/>
    </location>
</feature>
<evidence type="ECO:0000313" key="2">
    <source>
        <dbReference type="EMBL" id="MDQ0104480.1"/>
    </source>
</evidence>
<protein>
    <submittedName>
        <fullName evidence="2">Uncharacterized protein</fullName>
    </submittedName>
</protein>
<comment type="caution">
    <text evidence="2">The sequence shown here is derived from an EMBL/GenBank/DDBJ whole genome shotgun (WGS) entry which is preliminary data.</text>
</comment>
<keyword evidence="1" id="KW-0812">Transmembrane</keyword>
<gene>
    <name evidence="2" type="ORF">J2T10_004155</name>
</gene>
<dbReference type="EMBL" id="JAUSSW010000017">
    <property type="protein sequence ID" value="MDQ0104480.1"/>
    <property type="molecule type" value="Genomic_DNA"/>
</dbReference>
<evidence type="ECO:0000313" key="3">
    <source>
        <dbReference type="Proteomes" id="UP001244563"/>
    </source>
</evidence>
<accession>A0ABT9TS20</accession>
<keyword evidence="1" id="KW-0472">Membrane</keyword>